<dbReference type="InterPro" id="IPR047738">
    <property type="entry name" value="SAV_2336-like_N"/>
</dbReference>
<dbReference type="GO" id="GO:0016301">
    <property type="term" value="F:kinase activity"/>
    <property type="evidence" value="ECO:0007669"/>
    <property type="project" value="UniProtKB-KW"/>
</dbReference>
<dbReference type="NCBIfam" id="NF041121">
    <property type="entry name" value="SAV_2336_NTERM"/>
    <property type="match status" value="1"/>
</dbReference>
<dbReference type="EMBL" id="QUMU01000006">
    <property type="protein sequence ID" value="REG30830.1"/>
    <property type="molecule type" value="Genomic_DNA"/>
</dbReference>
<feature type="compositionally biased region" description="Basic and acidic residues" evidence="1">
    <location>
        <begin position="549"/>
        <end position="574"/>
    </location>
</feature>
<dbReference type="Gene3D" id="1.25.40.10">
    <property type="entry name" value="Tetratricopeptide repeat domain"/>
    <property type="match status" value="1"/>
</dbReference>
<feature type="region of interest" description="Disordered" evidence="1">
    <location>
        <begin position="535"/>
        <end position="580"/>
    </location>
</feature>
<dbReference type="SUPFAM" id="SSF102405">
    <property type="entry name" value="MCP/YpsA-like"/>
    <property type="match status" value="2"/>
</dbReference>
<dbReference type="RefSeq" id="WP_053066026.1">
    <property type="nucleotide sequence ID" value="NZ_CP011509.1"/>
</dbReference>
<dbReference type="SUPFAM" id="SSF48452">
    <property type="entry name" value="TPR-like"/>
    <property type="match status" value="1"/>
</dbReference>
<dbReference type="Proteomes" id="UP000256345">
    <property type="component" value="Unassembled WGS sequence"/>
</dbReference>
<protein>
    <submittedName>
        <fullName evidence="2">Serine/threonine kinase</fullName>
    </submittedName>
</protein>
<gene>
    <name evidence="2" type="ORF">AA314_00544</name>
    <name evidence="3" type="ORF">ATI61_106300</name>
</gene>
<dbReference type="InterPro" id="IPR011990">
    <property type="entry name" value="TPR-like_helical_dom_sf"/>
</dbReference>
<feature type="compositionally biased region" description="Pro residues" evidence="1">
    <location>
        <begin position="72"/>
        <end position="81"/>
    </location>
</feature>
<proteinExistence type="predicted"/>
<keyword evidence="2" id="KW-0418">Kinase</keyword>
<feature type="compositionally biased region" description="Basic and acidic residues" evidence="1">
    <location>
        <begin position="35"/>
        <end position="45"/>
    </location>
</feature>
<evidence type="ECO:0000313" key="3">
    <source>
        <dbReference type="EMBL" id="REG30830.1"/>
    </source>
</evidence>
<dbReference type="Proteomes" id="UP000035579">
    <property type="component" value="Chromosome"/>
</dbReference>
<dbReference type="InterPro" id="IPR019734">
    <property type="entry name" value="TPR_rpt"/>
</dbReference>
<dbReference type="Gene3D" id="3.40.50.450">
    <property type="match status" value="2"/>
</dbReference>
<organism evidence="2 4">
    <name type="scientific">Archangium gephyra</name>
    <dbReference type="NCBI Taxonomy" id="48"/>
    <lineage>
        <taxon>Bacteria</taxon>
        <taxon>Pseudomonadati</taxon>
        <taxon>Myxococcota</taxon>
        <taxon>Myxococcia</taxon>
        <taxon>Myxococcales</taxon>
        <taxon>Cystobacterineae</taxon>
        <taxon>Archangiaceae</taxon>
        <taxon>Archangium</taxon>
    </lineage>
</organism>
<evidence type="ECO:0000313" key="5">
    <source>
        <dbReference type="Proteomes" id="UP000256345"/>
    </source>
</evidence>
<evidence type="ECO:0000256" key="1">
    <source>
        <dbReference type="SAM" id="MobiDB-lite"/>
    </source>
</evidence>
<feature type="region of interest" description="Disordered" evidence="1">
    <location>
        <begin position="31"/>
        <end position="116"/>
    </location>
</feature>
<feature type="compositionally biased region" description="Basic and acidic residues" evidence="1">
    <location>
        <begin position="55"/>
        <end position="68"/>
    </location>
</feature>
<keyword evidence="2" id="KW-0808">Transferase</keyword>
<evidence type="ECO:0000313" key="2">
    <source>
        <dbReference type="EMBL" id="AKI98917.1"/>
    </source>
</evidence>
<accession>A0AAC8TAR4</accession>
<keyword evidence="5" id="KW-1185">Reference proteome</keyword>
<name>A0AAC8TAR4_9BACT</name>
<reference evidence="2 4" key="1">
    <citation type="submission" date="2015-05" db="EMBL/GenBank/DDBJ databases">
        <title>Genome assembly of Archangium gephyra DSM 2261.</title>
        <authorList>
            <person name="Sharma G."/>
            <person name="Subramanian S."/>
        </authorList>
    </citation>
    <scope>NUCLEOTIDE SEQUENCE [LARGE SCALE GENOMIC DNA]</scope>
    <source>
        <strain evidence="2 4">DSM 2261</strain>
    </source>
</reference>
<sequence>MISRLIDTLRAAGLEPDARELEEILWLAPFLTPEPAHDEAERSSDGSEDASEPSRPLEDEQPRARRPETPAVQPPVRPSPPEAEVGMPRREPGVPTRHGGSMVFRSPGAPALPNPLQLGRALRPLRRRRDSHWLRELDEVATAERIAREGLWSPVFRRGRSRWLELDLVIDTGRSMTIWRQTLHELRTLLRYVGIFRDVRAWSLTTEDPKGRVRLYRGTAGAAHGKSERNPRELMGTPGERRLILVVSDCVSPAWHAGGVGELLRLWGQGGPVAILQMLPQRVWVRTALRHHSSVWMHGREPGEANTRLVFGSWPGAVVPGQRGAVPVPAITLERESFLNWARVVAGRAGAWTPGVLLREGGSARKALERAPEGVEPLEQVQRFEAMASPLAQRLVQLLAAVPISLPVMRLVWQTRLPEASQVHLAEVFLSRLLEEVGPPGGTADPELLQYDFRPGVREVLLASVPPTESLDTLQSVSKYVEERLGQTLDFQAMLADPTAFGGEQLDESLKPFARVAAAVLRQLGGEYASLATRLEGMPPGQQGRATRARAEVRAEEPPTRTERTETPPEERPTAPRWQPSGKRVLVVGSRKPSRSEQFRRLCALLGQTLARKGHALVSEGWPGVDQEVGAAYVETLRDLGVDPEWHVTQVVNKGRMSALDVGKIVRTKARWRGSAVSLEHADLVVMLKGREEVFQVVEVARILSKPVLPLPGTGGDAARAYESVMGAPSFRWWSGLSRISLLRLNVPVSTVEESVHAVEALSSLIDRLHSGAQLAPYASAMLQLVQNFEFGVPLKTRPVRNPRWRGFIEELTRAAGGIRPPLAQLSLKMGDGERASATLGDPRPAIDALRATLPAMTERLLEDFERIGALEEHARFGCRVQSELVPLVLEFAGQEGLEVVGAVLSQKSVPQESPFFGSLVGAVRERLDSPEEFEDWLSVHLGLSSAEFEFRKKFLELASRLRDTYDTVRGLSPDDVDAALLEIVRESGLISFEYAKLSQAPWMGDTVPTVVGQPRRRDITGAGNVLDTRVHLPDPRFVAHFLSSESGFERAAAYLLVQRYLSDLVPELGHSIARERSLMRRSPEGWWFAVNRLLSCLLYQHDELVSLGSWPEMRRALVQFLNQLRRSPIPREEAALRQLVERLSERTFAAPVEPRVERPEEATPWQWSGKWIAVAGTDSGQLPEQIEQVCRMLGEGLARDGHGLIGGGWPGVDAVVARAYVATLRNQGVNPKDSFLQILEEERSPEVQEGTLETVRPEDSFAAEVSRADALVLIGGLGGTAAMFEAARALGKPVLPLRATGGDAEVVHEYILGDTSYLLQAGLSRRIMRKLEGPISTEEELRHTIDDVLEFVGGIPSVPTAYARALLAFLGLKQLNLFEQRELASRPLWKAFLGQLARQAEVELPKTSHAIPGFVSSLVFEDPSDTPAQDLVLVNQISKDRVRAPLSRMSERLIADFERVTDLEDHDSWGKPIQMALAPLVARSQPGLEAIGRVIKRTFDGIVSPFIDDLRTEAQRHFSSEEQYQDWVMKCLRVSPQEYEFRQTFYRLSLALNVHLGVAHVRIQEAMGSLREALPANELAREPAFIWFFLREERPVAERALAYLLIEEFRFTSFLPGLLRALPREHHRLNEPHSAVVVWQLISCLRSFRGDPQLEAQWPQVLSELAALRRTLEAQPRLDPTGELRALVDSLVSEEPPREEVVQKAELISPDEESGELNEKLAAHQSELPIAQHAADLDPGNTLKQRRVYLIHYSIGVVLRKKGDLDGALTAYRSCLAIAQRMVEREPDNGLFLRDLYLSHSSVGDMLRDKRDLDGALATYESGLAVAQRMVEREPDNGLFLRGLYLSHFSIGDVLRKKGDNNMALAAYESGLAVAQRMVERGPNDTTLQRSLFLSHYSIGFVLNSLGDLQGALVALESAVAVAQRLVEREPNNDTLQHDLSVGRQSVDRVLRALRRSP</sequence>
<dbReference type="KEGG" id="age:AA314_00544"/>
<reference evidence="3 5" key="2">
    <citation type="submission" date="2018-08" db="EMBL/GenBank/DDBJ databases">
        <title>Genomic Encyclopedia of Archaeal and Bacterial Type Strains, Phase II (KMG-II): from individual species to whole genera.</title>
        <authorList>
            <person name="Goeker M."/>
        </authorList>
    </citation>
    <scope>NUCLEOTIDE SEQUENCE [LARGE SCALE GENOMIC DNA]</scope>
    <source>
        <strain evidence="3 5">DSM 2261</strain>
    </source>
</reference>
<evidence type="ECO:0000313" key="4">
    <source>
        <dbReference type="Proteomes" id="UP000035579"/>
    </source>
</evidence>
<dbReference type="EMBL" id="CP011509">
    <property type="protein sequence ID" value="AKI98917.1"/>
    <property type="molecule type" value="Genomic_DNA"/>
</dbReference>
<dbReference type="SMART" id="SM00028">
    <property type="entry name" value="TPR"/>
    <property type="match status" value="4"/>
</dbReference>